<dbReference type="PROSITE" id="PS50977">
    <property type="entry name" value="HTH_TETR_2"/>
    <property type="match status" value="1"/>
</dbReference>
<gene>
    <name evidence="6" type="ORF">DMH04_51490</name>
</gene>
<reference evidence="6 7" key="1">
    <citation type="submission" date="2018-05" db="EMBL/GenBank/DDBJ databases">
        <title>Evolution of GPA BGCs.</title>
        <authorList>
            <person name="Waglechner N."/>
            <person name="Wright G.D."/>
        </authorList>
    </citation>
    <scope>NUCLEOTIDE SEQUENCE [LARGE SCALE GENOMIC DNA]</scope>
    <source>
        <strain evidence="6 7">A82846</strain>
    </source>
</reference>
<dbReference type="InterPro" id="IPR009057">
    <property type="entry name" value="Homeodomain-like_sf"/>
</dbReference>
<dbReference type="PRINTS" id="PR00455">
    <property type="entry name" value="HTHTETR"/>
</dbReference>
<evidence type="ECO:0000256" key="2">
    <source>
        <dbReference type="ARBA" id="ARBA00023125"/>
    </source>
</evidence>
<evidence type="ECO:0000256" key="4">
    <source>
        <dbReference type="PROSITE-ProRule" id="PRU00335"/>
    </source>
</evidence>
<dbReference type="Gene3D" id="1.10.10.60">
    <property type="entry name" value="Homeodomain-like"/>
    <property type="match status" value="1"/>
</dbReference>
<dbReference type="AlphaFoldDB" id="A0A428YA62"/>
<dbReference type="Proteomes" id="UP000287547">
    <property type="component" value="Unassembled WGS sequence"/>
</dbReference>
<dbReference type="PANTHER" id="PTHR30055">
    <property type="entry name" value="HTH-TYPE TRANSCRIPTIONAL REGULATOR RUTR"/>
    <property type="match status" value="1"/>
</dbReference>
<evidence type="ECO:0000313" key="6">
    <source>
        <dbReference type="EMBL" id="RSM64411.1"/>
    </source>
</evidence>
<dbReference type="EMBL" id="QHKI01000097">
    <property type="protein sequence ID" value="RSM64411.1"/>
    <property type="molecule type" value="Genomic_DNA"/>
</dbReference>
<evidence type="ECO:0000256" key="3">
    <source>
        <dbReference type="ARBA" id="ARBA00023163"/>
    </source>
</evidence>
<feature type="domain" description="HTH tetR-type" evidence="5">
    <location>
        <begin position="11"/>
        <end position="71"/>
    </location>
</feature>
<dbReference type="PROSITE" id="PS01081">
    <property type="entry name" value="HTH_TETR_1"/>
    <property type="match status" value="1"/>
</dbReference>
<dbReference type="SUPFAM" id="SSF46689">
    <property type="entry name" value="Homeodomain-like"/>
    <property type="match status" value="1"/>
</dbReference>
<protein>
    <submittedName>
        <fullName evidence="6">TetR family transcriptional regulator</fullName>
    </submittedName>
</protein>
<dbReference type="PANTHER" id="PTHR30055:SF238">
    <property type="entry name" value="MYCOFACTOCIN BIOSYNTHESIS TRANSCRIPTIONAL REGULATOR MFTR-RELATED"/>
    <property type="match status" value="1"/>
</dbReference>
<evidence type="ECO:0000256" key="1">
    <source>
        <dbReference type="ARBA" id="ARBA00023015"/>
    </source>
</evidence>
<evidence type="ECO:0000259" key="5">
    <source>
        <dbReference type="PROSITE" id="PS50977"/>
    </source>
</evidence>
<comment type="caution">
    <text evidence="6">The sequence shown here is derived from an EMBL/GenBank/DDBJ whole genome shotgun (WGS) entry which is preliminary data.</text>
</comment>
<dbReference type="InterPro" id="IPR050109">
    <property type="entry name" value="HTH-type_TetR-like_transc_reg"/>
</dbReference>
<proteinExistence type="predicted"/>
<dbReference type="Gene3D" id="1.10.357.10">
    <property type="entry name" value="Tetracycline Repressor, domain 2"/>
    <property type="match status" value="1"/>
</dbReference>
<accession>A0A428YA62</accession>
<keyword evidence="1" id="KW-0805">Transcription regulation</keyword>
<dbReference type="Pfam" id="PF00440">
    <property type="entry name" value="TetR_N"/>
    <property type="match status" value="1"/>
</dbReference>
<dbReference type="InterPro" id="IPR001647">
    <property type="entry name" value="HTH_TetR"/>
</dbReference>
<dbReference type="InterPro" id="IPR023772">
    <property type="entry name" value="DNA-bd_HTH_TetR-type_CS"/>
</dbReference>
<keyword evidence="2 4" id="KW-0238">DNA-binding</keyword>
<organism evidence="6 7">
    <name type="scientific">Kibdelosporangium aridum</name>
    <dbReference type="NCBI Taxonomy" id="2030"/>
    <lineage>
        <taxon>Bacteria</taxon>
        <taxon>Bacillati</taxon>
        <taxon>Actinomycetota</taxon>
        <taxon>Actinomycetes</taxon>
        <taxon>Pseudonocardiales</taxon>
        <taxon>Pseudonocardiaceae</taxon>
        <taxon>Kibdelosporangium</taxon>
    </lineage>
</organism>
<evidence type="ECO:0000313" key="7">
    <source>
        <dbReference type="Proteomes" id="UP000287547"/>
    </source>
</evidence>
<dbReference type="OrthoDB" id="3296001at2"/>
<feature type="DNA-binding region" description="H-T-H motif" evidence="4">
    <location>
        <begin position="34"/>
        <end position="53"/>
    </location>
</feature>
<dbReference type="InterPro" id="IPR041347">
    <property type="entry name" value="MftR_C"/>
</dbReference>
<dbReference type="GO" id="GO:0000976">
    <property type="term" value="F:transcription cis-regulatory region binding"/>
    <property type="evidence" value="ECO:0007669"/>
    <property type="project" value="TreeGrafter"/>
</dbReference>
<name>A0A428YA62_KIBAR</name>
<dbReference type="GO" id="GO:0003700">
    <property type="term" value="F:DNA-binding transcription factor activity"/>
    <property type="evidence" value="ECO:0007669"/>
    <property type="project" value="TreeGrafter"/>
</dbReference>
<sequence>MAVGLRELKMERTRQLIADKAFQLFTEHGFDQTTVEQIAAAAEVGPRTLYRYFPTKETLLVNFVETHLFAALERMREQPDDLPVAEALYALVDSVITTTAVHESRVLAIYELAERTPSVQAQFSGIWFRWRAAVADEVSRRCKRRGSDMAASLAAATVSFVIDVSVQAWVESGGKANMRRLANRALELLRNGEVPFATPASKR</sequence>
<dbReference type="Pfam" id="PF17754">
    <property type="entry name" value="TetR_C_14"/>
    <property type="match status" value="1"/>
</dbReference>
<keyword evidence="3" id="KW-0804">Transcription</keyword>